<dbReference type="PROSITE" id="PS01155">
    <property type="entry name" value="ENDONUCLEASE_III_2"/>
    <property type="match status" value="1"/>
</dbReference>
<dbReference type="CDD" id="cd22359">
    <property type="entry name" value="SfsA-like_bacterial"/>
    <property type="match status" value="1"/>
</dbReference>
<evidence type="ECO:0000256" key="11">
    <source>
        <dbReference type="ARBA" id="ARBA00023204"/>
    </source>
</evidence>
<keyword evidence="11" id="KW-0234">DNA repair</keyword>
<keyword evidence="9" id="KW-0408">Iron</keyword>
<dbReference type="SUPFAM" id="SSF55811">
    <property type="entry name" value="Nudix"/>
    <property type="match status" value="1"/>
</dbReference>
<dbReference type="AlphaFoldDB" id="A0A3A9AMF0"/>
<comment type="caution">
    <text evidence="15">The sequence shown here is derived from an EMBL/GenBank/DDBJ whole genome shotgun (WGS) entry which is preliminary data.</text>
</comment>
<keyword evidence="16" id="KW-1185">Reference proteome</keyword>
<dbReference type="InterPro" id="IPR041465">
    <property type="entry name" value="SfsA_N"/>
</dbReference>
<dbReference type="PANTHER" id="PTHR42944">
    <property type="entry name" value="ADENINE DNA GLYCOSYLASE"/>
    <property type="match status" value="1"/>
</dbReference>
<gene>
    <name evidence="13 15" type="primary">sfsA</name>
    <name evidence="15" type="ORF">D7V94_19235</name>
</gene>
<evidence type="ECO:0000256" key="2">
    <source>
        <dbReference type="ARBA" id="ARBA00001966"/>
    </source>
</evidence>
<dbReference type="GO" id="GO:0006298">
    <property type="term" value="P:mismatch repair"/>
    <property type="evidence" value="ECO:0007669"/>
    <property type="project" value="TreeGrafter"/>
</dbReference>
<comment type="similarity">
    <text evidence="13">Belongs to the SfsA family.</text>
</comment>
<dbReference type="PANTHER" id="PTHR42944:SF1">
    <property type="entry name" value="ADENINE DNA GLYCOSYLASE"/>
    <property type="match status" value="1"/>
</dbReference>
<dbReference type="Pfam" id="PF00730">
    <property type="entry name" value="HhH-GPD"/>
    <property type="match status" value="1"/>
</dbReference>
<dbReference type="GO" id="GO:0035485">
    <property type="term" value="F:adenine/guanine mispair binding"/>
    <property type="evidence" value="ECO:0007669"/>
    <property type="project" value="TreeGrafter"/>
</dbReference>
<keyword evidence="5" id="KW-0004">4Fe-4S</keyword>
<dbReference type="GO" id="GO:0032357">
    <property type="term" value="F:oxidized purine DNA binding"/>
    <property type="evidence" value="ECO:0007669"/>
    <property type="project" value="TreeGrafter"/>
</dbReference>
<evidence type="ECO:0000259" key="14">
    <source>
        <dbReference type="SMART" id="SM00478"/>
    </source>
</evidence>
<dbReference type="GO" id="GO:0051539">
    <property type="term" value="F:4 iron, 4 sulfur cluster binding"/>
    <property type="evidence" value="ECO:0007669"/>
    <property type="project" value="UniProtKB-KW"/>
</dbReference>
<dbReference type="OrthoDB" id="9802365at2"/>
<dbReference type="InterPro" id="IPR040452">
    <property type="entry name" value="SfsA_C"/>
</dbReference>
<dbReference type="GO" id="GO:0046872">
    <property type="term" value="F:metal ion binding"/>
    <property type="evidence" value="ECO:0007669"/>
    <property type="project" value="UniProtKB-KW"/>
</dbReference>
<evidence type="ECO:0000256" key="9">
    <source>
        <dbReference type="ARBA" id="ARBA00023004"/>
    </source>
</evidence>
<evidence type="ECO:0000256" key="3">
    <source>
        <dbReference type="ARBA" id="ARBA00002933"/>
    </source>
</evidence>
<evidence type="ECO:0000256" key="5">
    <source>
        <dbReference type="ARBA" id="ARBA00022485"/>
    </source>
</evidence>
<protein>
    <recommendedName>
        <fullName evidence="13">Sugar fermentation stimulation protein homolog</fullName>
    </recommendedName>
</protein>
<dbReference type="NCBIfam" id="TIGR01084">
    <property type="entry name" value="mutY"/>
    <property type="match status" value="1"/>
</dbReference>
<evidence type="ECO:0000256" key="4">
    <source>
        <dbReference type="ARBA" id="ARBA00008343"/>
    </source>
</evidence>
<dbReference type="RefSeq" id="WP_120471931.1">
    <property type="nucleotide sequence ID" value="NZ_RAYQ01000027.1"/>
</dbReference>
<dbReference type="SMART" id="SM00478">
    <property type="entry name" value="ENDO3c"/>
    <property type="match status" value="1"/>
</dbReference>
<dbReference type="Gene3D" id="1.10.1670.10">
    <property type="entry name" value="Helix-hairpin-Helix base-excision DNA repair enzymes (C-terminal)"/>
    <property type="match status" value="1"/>
</dbReference>
<dbReference type="Pfam" id="PF17746">
    <property type="entry name" value="SfsA_N"/>
    <property type="match status" value="1"/>
</dbReference>
<proteinExistence type="inferred from homology"/>
<evidence type="ECO:0000256" key="8">
    <source>
        <dbReference type="ARBA" id="ARBA00022801"/>
    </source>
</evidence>
<evidence type="ECO:0000313" key="15">
    <source>
        <dbReference type="EMBL" id="RKI88631.1"/>
    </source>
</evidence>
<keyword evidence="8" id="KW-0378">Hydrolase</keyword>
<keyword evidence="10" id="KW-0411">Iron-sulfur</keyword>
<keyword evidence="6" id="KW-0479">Metal-binding</keyword>
<dbReference type="InterPro" id="IPR023170">
    <property type="entry name" value="HhH_base_excis_C"/>
</dbReference>
<keyword evidence="7" id="KW-0227">DNA damage</keyword>
<dbReference type="Pfam" id="PF00633">
    <property type="entry name" value="HHH"/>
    <property type="match status" value="1"/>
</dbReference>
<dbReference type="InterPro" id="IPR005224">
    <property type="entry name" value="SfsA"/>
</dbReference>
<name>A0A3A9AMF0_9FIRM</name>
<dbReference type="Gene3D" id="3.40.1350.60">
    <property type="match status" value="1"/>
</dbReference>
<dbReference type="Gene3D" id="2.40.50.580">
    <property type="match status" value="1"/>
</dbReference>
<evidence type="ECO:0000313" key="16">
    <source>
        <dbReference type="Proteomes" id="UP000280696"/>
    </source>
</evidence>
<dbReference type="CDD" id="cd00056">
    <property type="entry name" value="ENDO3c"/>
    <property type="match status" value="1"/>
</dbReference>
<dbReference type="Gene3D" id="3.90.79.10">
    <property type="entry name" value="Nucleoside Triphosphate Pyrophosphohydrolase"/>
    <property type="match status" value="1"/>
</dbReference>
<dbReference type="InterPro" id="IPR003265">
    <property type="entry name" value="HhH-GPD_domain"/>
</dbReference>
<evidence type="ECO:0000256" key="1">
    <source>
        <dbReference type="ARBA" id="ARBA00000843"/>
    </source>
</evidence>
<dbReference type="GO" id="GO:0000701">
    <property type="term" value="F:purine-specific mismatch base pair DNA N-glycosylase activity"/>
    <property type="evidence" value="ECO:0007669"/>
    <property type="project" value="UniProtKB-EC"/>
</dbReference>
<feature type="domain" description="HhH-GPD" evidence="14">
    <location>
        <begin position="264"/>
        <end position="415"/>
    </location>
</feature>
<evidence type="ECO:0000256" key="7">
    <source>
        <dbReference type="ARBA" id="ARBA00022763"/>
    </source>
</evidence>
<dbReference type="SUPFAM" id="SSF48150">
    <property type="entry name" value="DNA-glycosylase"/>
    <property type="match status" value="1"/>
</dbReference>
<dbReference type="NCBIfam" id="TIGR00230">
    <property type="entry name" value="sfsA"/>
    <property type="match status" value="1"/>
</dbReference>
<dbReference type="Proteomes" id="UP000280696">
    <property type="component" value="Unassembled WGS sequence"/>
</dbReference>
<comment type="catalytic activity">
    <reaction evidence="1">
        <text>Hydrolyzes free adenine bases from 7,8-dihydro-8-oxoguanine:adenine mismatched double-stranded DNA, leaving an apurinic site.</text>
        <dbReference type="EC" id="3.2.2.31"/>
    </reaction>
</comment>
<keyword evidence="12" id="KW-0326">Glycosidase</keyword>
<dbReference type="FunFam" id="1.10.340.30:FF:000002">
    <property type="entry name" value="Adenine DNA glycosylase"/>
    <property type="match status" value="1"/>
</dbReference>
<comment type="cofactor">
    <cofactor evidence="2">
        <name>[4Fe-4S] cluster</name>
        <dbReference type="ChEBI" id="CHEBI:49883"/>
    </cofactor>
</comment>
<organism evidence="15 16">
    <name type="scientific">Parablautia intestinalis</name>
    <dbReference type="NCBI Taxonomy" id="2320100"/>
    <lineage>
        <taxon>Bacteria</taxon>
        <taxon>Bacillati</taxon>
        <taxon>Bacillota</taxon>
        <taxon>Clostridia</taxon>
        <taxon>Lachnospirales</taxon>
        <taxon>Lachnospiraceae</taxon>
        <taxon>Parablautia</taxon>
    </lineage>
</organism>
<evidence type="ECO:0000256" key="12">
    <source>
        <dbReference type="ARBA" id="ARBA00023295"/>
    </source>
</evidence>
<comment type="similarity">
    <text evidence="4">Belongs to the Nth/MutY family.</text>
</comment>
<dbReference type="Pfam" id="PF03749">
    <property type="entry name" value="SfsA"/>
    <property type="match status" value="1"/>
</dbReference>
<dbReference type="InterPro" id="IPR044298">
    <property type="entry name" value="MIG/MutY"/>
</dbReference>
<dbReference type="InterPro" id="IPR015797">
    <property type="entry name" value="NUDIX_hydrolase-like_dom_sf"/>
</dbReference>
<dbReference type="InterPro" id="IPR005760">
    <property type="entry name" value="A/G_AdeGlyc_MutY"/>
</dbReference>
<dbReference type="CDD" id="cd03431">
    <property type="entry name" value="NUDIX_DNA_Glycosylase_C-MutY"/>
    <property type="match status" value="1"/>
</dbReference>
<dbReference type="EMBL" id="RAYQ01000027">
    <property type="protein sequence ID" value="RKI88631.1"/>
    <property type="molecule type" value="Genomic_DNA"/>
</dbReference>
<dbReference type="Pfam" id="PF14815">
    <property type="entry name" value="NUDIX_4"/>
    <property type="match status" value="1"/>
</dbReference>
<sequence length="577" mass="65539">MRYGDIREGRFESRPNRFIAYVNMGGKSEKVHVKNTGRCKELLVKDATVYLNKSANPNRSTGYDLVAVKKGNRMINMDSQAPNKAVEEWLKSGGLFSDAVVVKPETKYRNSRFDFYVETPESKVFVEVKGVTLEQEDVVLFPDAPSERAVKHVRELMEAIQEGYETYIILVIQMENVKYFTPNRMTQPEFADVLIEARQAGVKVLAYDCKVTPESMEIQNPVPVLLSEVEIASDPLLDWYDRGKRLLPWREDATPYHVWISEIMLQQTRVEAVKPYYDRFMEALPDIAHLAGAGEEELLKLWEGLGYYNRVRNLKKAACMIMENYGGKMPAEYHELMKLPGIGSYTAGAVSSIAYGQRVPAVDGNVLRVLARLKGDGRDISQLSVRGQVEKELSDNMPKERPGDFNQALMELGAVVCIPVGMPYCARCPWENICKAHAQGREMELPFKTPKKPRVVEEKTVLIIKDETRAALVKRPERGLLAGMYEFPCLEGHLSDSQVISYLKEEGLSVIKIEQLPASRHIFTHKEWHMIGYAVRVDELAEKKHKAGMIFAEPGEIRDRYPIPSAYRAYRSSLDFG</sequence>
<dbReference type="InterPro" id="IPR004036">
    <property type="entry name" value="Endonuclease-III-like_CS2"/>
</dbReference>
<evidence type="ECO:0000256" key="13">
    <source>
        <dbReference type="HAMAP-Rule" id="MF_00095"/>
    </source>
</evidence>
<dbReference type="GO" id="GO:0034039">
    <property type="term" value="F:8-oxo-7,8-dihydroguanine DNA N-glycosylase activity"/>
    <property type="evidence" value="ECO:0007669"/>
    <property type="project" value="TreeGrafter"/>
</dbReference>
<evidence type="ECO:0000256" key="6">
    <source>
        <dbReference type="ARBA" id="ARBA00022723"/>
    </source>
</evidence>
<evidence type="ECO:0000256" key="10">
    <source>
        <dbReference type="ARBA" id="ARBA00023014"/>
    </source>
</evidence>
<dbReference type="Gene3D" id="1.10.340.30">
    <property type="entry name" value="Hypothetical protein, domain 2"/>
    <property type="match status" value="1"/>
</dbReference>
<dbReference type="HAMAP" id="MF_00095">
    <property type="entry name" value="SfsA"/>
    <property type="match status" value="1"/>
</dbReference>
<dbReference type="InterPro" id="IPR011257">
    <property type="entry name" value="DNA_glycosylase"/>
</dbReference>
<comment type="function">
    <text evidence="3">Adenine glycosylase active on G-A mispairs. MutY also corrects error-prone DNA synthesis past GO lesions which are due to the oxidatively damaged form of guanine: 7,8-dihydro-8-oxoguanine (8-oxo-dGTP).</text>
</comment>
<dbReference type="GO" id="GO:0006284">
    <property type="term" value="P:base-excision repair"/>
    <property type="evidence" value="ECO:0007669"/>
    <property type="project" value="InterPro"/>
</dbReference>
<dbReference type="InterPro" id="IPR000445">
    <property type="entry name" value="HhH_motif"/>
</dbReference>
<dbReference type="InterPro" id="IPR029119">
    <property type="entry name" value="MutY_C"/>
</dbReference>
<reference evidence="15 16" key="1">
    <citation type="submission" date="2018-09" db="EMBL/GenBank/DDBJ databases">
        <title>Murine metabolic-syndrome-specific gut microbial biobank.</title>
        <authorList>
            <person name="Liu C."/>
        </authorList>
    </citation>
    <scope>NUCLEOTIDE SEQUENCE [LARGE SCALE GENOMIC DNA]</scope>
    <source>
        <strain evidence="15 16">0.1xD8-82</strain>
    </source>
</reference>
<accession>A0A3A9AMF0</accession>